<gene>
    <name evidence="2" type="ORF">EJP82_20985</name>
</gene>
<feature type="transmembrane region" description="Helical" evidence="1">
    <location>
        <begin position="20"/>
        <end position="44"/>
    </location>
</feature>
<evidence type="ECO:0000313" key="3">
    <source>
        <dbReference type="Proteomes" id="UP000279446"/>
    </source>
</evidence>
<dbReference type="AlphaFoldDB" id="A0A3S1C503"/>
<sequence>MNQKRRPVAKKKRSGWMALLKVVLIILFLVLALFGGAIVGYVVLGKQDLGSVMDIATWKHVFDLVFAP</sequence>
<keyword evidence="1" id="KW-0472">Membrane</keyword>
<dbReference type="GO" id="GO:0000428">
    <property type="term" value="C:DNA-directed RNA polymerase complex"/>
    <property type="evidence" value="ECO:0007669"/>
    <property type="project" value="UniProtKB-KW"/>
</dbReference>
<keyword evidence="1" id="KW-0812">Transmembrane</keyword>
<comment type="caution">
    <text evidence="2">The sequence shown here is derived from an EMBL/GenBank/DDBJ whole genome shotgun (WGS) entry which is preliminary data.</text>
</comment>
<keyword evidence="1" id="KW-1133">Transmembrane helix</keyword>
<dbReference type="Proteomes" id="UP000279446">
    <property type="component" value="Unassembled WGS sequence"/>
</dbReference>
<name>A0A3S1C503_9BACL</name>
<dbReference type="EMBL" id="RZNY01000022">
    <property type="protein sequence ID" value="RUT42958.1"/>
    <property type="molecule type" value="Genomic_DNA"/>
</dbReference>
<evidence type="ECO:0000256" key="1">
    <source>
        <dbReference type="SAM" id="Phobius"/>
    </source>
</evidence>
<dbReference type="RefSeq" id="WP_127194016.1">
    <property type="nucleotide sequence ID" value="NZ_JAUSSS010000005.1"/>
</dbReference>
<proteinExistence type="predicted"/>
<organism evidence="2 3">
    <name type="scientific">Paenibacillus anaericanus</name>
    <dbReference type="NCBI Taxonomy" id="170367"/>
    <lineage>
        <taxon>Bacteria</taxon>
        <taxon>Bacillati</taxon>
        <taxon>Bacillota</taxon>
        <taxon>Bacilli</taxon>
        <taxon>Bacillales</taxon>
        <taxon>Paenibacillaceae</taxon>
        <taxon>Paenibacillus</taxon>
    </lineage>
</organism>
<reference evidence="2 3" key="1">
    <citation type="submission" date="2018-12" db="EMBL/GenBank/DDBJ databases">
        <authorList>
            <person name="Sun L."/>
            <person name="Chen Z."/>
        </authorList>
    </citation>
    <scope>NUCLEOTIDE SEQUENCE [LARGE SCALE GENOMIC DNA]</scope>
    <source>
        <strain evidence="2 3">DSM 15890</strain>
    </source>
</reference>
<dbReference type="InterPro" id="IPR024596">
    <property type="entry name" value="RNApol_su_b/EpuA"/>
</dbReference>
<keyword evidence="2" id="KW-0804">Transcription</keyword>
<keyword evidence="3" id="KW-1185">Reference proteome</keyword>
<accession>A0A3S1C503</accession>
<protein>
    <submittedName>
        <fullName evidence="2">DNA-directed RNA polymerase subunit beta</fullName>
    </submittedName>
</protein>
<dbReference type="OrthoDB" id="2990424at2"/>
<evidence type="ECO:0000313" key="2">
    <source>
        <dbReference type="EMBL" id="RUT42958.1"/>
    </source>
</evidence>
<keyword evidence="2" id="KW-0240">DNA-directed RNA polymerase</keyword>
<dbReference type="Pfam" id="PF11772">
    <property type="entry name" value="EpuA"/>
    <property type="match status" value="1"/>
</dbReference>